<dbReference type="Proteomes" id="UP001472677">
    <property type="component" value="Unassembled WGS sequence"/>
</dbReference>
<reference evidence="2 3" key="1">
    <citation type="journal article" date="2024" name="G3 (Bethesda)">
        <title>Genome assembly of Hibiscus sabdariffa L. provides insights into metabolisms of medicinal natural products.</title>
        <authorList>
            <person name="Kim T."/>
        </authorList>
    </citation>
    <scope>NUCLEOTIDE SEQUENCE [LARGE SCALE GENOMIC DNA]</scope>
    <source>
        <strain evidence="2">TK-2024</strain>
        <tissue evidence="2">Old leaves</tissue>
    </source>
</reference>
<keyword evidence="3" id="KW-1185">Reference proteome</keyword>
<organism evidence="2 3">
    <name type="scientific">Hibiscus sabdariffa</name>
    <name type="common">roselle</name>
    <dbReference type="NCBI Taxonomy" id="183260"/>
    <lineage>
        <taxon>Eukaryota</taxon>
        <taxon>Viridiplantae</taxon>
        <taxon>Streptophyta</taxon>
        <taxon>Embryophyta</taxon>
        <taxon>Tracheophyta</taxon>
        <taxon>Spermatophyta</taxon>
        <taxon>Magnoliopsida</taxon>
        <taxon>eudicotyledons</taxon>
        <taxon>Gunneridae</taxon>
        <taxon>Pentapetalae</taxon>
        <taxon>rosids</taxon>
        <taxon>malvids</taxon>
        <taxon>Malvales</taxon>
        <taxon>Malvaceae</taxon>
        <taxon>Malvoideae</taxon>
        <taxon>Hibiscus</taxon>
    </lineage>
</organism>
<accession>A0ABR2CE67</accession>
<feature type="transmembrane region" description="Helical" evidence="1">
    <location>
        <begin position="20"/>
        <end position="44"/>
    </location>
</feature>
<protein>
    <submittedName>
        <fullName evidence="2">Uncharacterized protein</fullName>
    </submittedName>
</protein>
<keyword evidence="1" id="KW-0472">Membrane</keyword>
<name>A0ABR2CE67_9ROSI</name>
<dbReference type="EMBL" id="JBBPBM010000055">
    <property type="protein sequence ID" value="KAK8517786.1"/>
    <property type="molecule type" value="Genomic_DNA"/>
</dbReference>
<proteinExistence type="predicted"/>
<gene>
    <name evidence="2" type="ORF">V6N12_016627</name>
</gene>
<evidence type="ECO:0000256" key="1">
    <source>
        <dbReference type="SAM" id="Phobius"/>
    </source>
</evidence>
<keyword evidence="1" id="KW-1133">Transmembrane helix</keyword>
<evidence type="ECO:0000313" key="2">
    <source>
        <dbReference type="EMBL" id="KAK8517786.1"/>
    </source>
</evidence>
<evidence type="ECO:0000313" key="3">
    <source>
        <dbReference type="Proteomes" id="UP001472677"/>
    </source>
</evidence>
<sequence length="157" mass="18739">MGHGGLCYRGRAGPFGRTLLVLYFSFLSVSFFSVCSVAPPCYYVRRSRRYRFRFILLKWSMDLNLTPSKQVKMECKRYINMHSEKTSYEEEVEVSEYTTLKKRARTNEVNTMVVEKNKLRNLRSNMKSYKLRSSLKQERINMWHVICYQKMLKKPSC</sequence>
<comment type="caution">
    <text evidence="2">The sequence shown here is derived from an EMBL/GenBank/DDBJ whole genome shotgun (WGS) entry which is preliminary data.</text>
</comment>
<keyword evidence="1" id="KW-0812">Transmembrane</keyword>